<dbReference type="AlphaFoldDB" id="A0A160TPD7"/>
<keyword evidence="5" id="KW-0436">Ligase</keyword>
<dbReference type="InterPro" id="IPR036615">
    <property type="entry name" value="Mur_ligase_C_dom_sf"/>
</dbReference>
<evidence type="ECO:0000259" key="2">
    <source>
        <dbReference type="Pfam" id="PF01225"/>
    </source>
</evidence>
<dbReference type="InterPro" id="IPR013221">
    <property type="entry name" value="Mur_ligase_cen"/>
</dbReference>
<dbReference type="EMBL" id="CZRL01000039">
    <property type="protein sequence ID" value="CUS50774.1"/>
    <property type="molecule type" value="Genomic_DNA"/>
</dbReference>
<dbReference type="InterPro" id="IPR036565">
    <property type="entry name" value="Mur-like_cat_sf"/>
</dbReference>
<dbReference type="Gene3D" id="3.40.1390.10">
    <property type="entry name" value="MurE/MurF, N-terminal domain"/>
    <property type="match status" value="1"/>
</dbReference>
<accession>A0A160TPD7</accession>
<organism evidence="5">
    <name type="scientific">hydrothermal vent metagenome</name>
    <dbReference type="NCBI Taxonomy" id="652676"/>
    <lineage>
        <taxon>unclassified sequences</taxon>
        <taxon>metagenomes</taxon>
        <taxon>ecological metagenomes</taxon>
    </lineage>
</organism>
<dbReference type="EC" id="6.3.2.13" evidence="5"/>
<protein>
    <submittedName>
        <fullName evidence="5">UDP-N-acetylmuramoylalanyl-D-glutamate--2,6-diaminopimelate ligase</fullName>
        <ecNumber evidence="5">6.3.2.13</ecNumber>
    </submittedName>
</protein>
<dbReference type="Pfam" id="PF02875">
    <property type="entry name" value="Mur_ligase_C"/>
    <property type="match status" value="1"/>
</dbReference>
<dbReference type="PANTHER" id="PTHR23135:SF4">
    <property type="entry name" value="UDP-N-ACETYLMURAMOYL-L-ALANYL-D-GLUTAMATE--2,6-DIAMINOPIMELATE LIGASE MURE HOMOLOG, CHLOROPLASTIC"/>
    <property type="match status" value="1"/>
</dbReference>
<proteinExistence type="inferred from homology"/>
<evidence type="ECO:0000259" key="4">
    <source>
        <dbReference type="Pfam" id="PF08245"/>
    </source>
</evidence>
<dbReference type="PANTHER" id="PTHR23135">
    <property type="entry name" value="MUR LIGASE FAMILY MEMBER"/>
    <property type="match status" value="1"/>
</dbReference>
<evidence type="ECO:0000313" key="5">
    <source>
        <dbReference type="EMBL" id="CUS50774.1"/>
    </source>
</evidence>
<dbReference type="NCBIfam" id="NF001126">
    <property type="entry name" value="PRK00139.1-4"/>
    <property type="match status" value="1"/>
</dbReference>
<dbReference type="InterPro" id="IPR005761">
    <property type="entry name" value="UDP-N-AcMur-Glu-dNH2Pim_ligase"/>
</dbReference>
<dbReference type="NCBIfam" id="TIGR01085">
    <property type="entry name" value="murE"/>
    <property type="match status" value="1"/>
</dbReference>
<sequence length="503" mass="53816">MNPAEKQTDGFQLTALLEGFAESKALEAIKGLGVTDLCIASQQVTPGSLFMASRGQTRHGLDFMGEAIARGATAIVWESDSSRHPVAEVPLVKIDDLSEKLGDIAARFFADPSAAMTITSITGTNGKTSVAHFIAQALDRPDARCGLIGTLGAGLYGSMQPTANTTPNAVDLQRAMAEFHNAGAKNVVMEASSHGLEQGRVNGVKVDTAVFANLSRDHLDYHGDMESYAACKQKLFSFPGLKAAVINADDAVGNVLIDTLPAELRKVAFSLQGPVSGVETLSVRNIEKLAGGLRFKVEGPWGEGIIETALLGAFNAQNLLASLAVLLLADMPMSEAVTRLSSVMPVPGRMERFGGGDHPVVVVDYAHTPDAMEKALLALRTHTSGKLVCVFGCGGDRDWGKRPQMGEVVERHTDFAIITDDNPRNEDATAIVSQIRTGLQRPRKMPVIHDRLSAIEMALEVAGPGDCVLIAGKGHEEYQIIEDKRIAFSDRQVIRDWLKGVQL</sequence>
<feature type="domain" description="Mur ligase N-terminal catalytic" evidence="2">
    <location>
        <begin position="37"/>
        <end position="108"/>
    </location>
</feature>
<dbReference type="SUPFAM" id="SSF53244">
    <property type="entry name" value="MurD-like peptide ligases, peptide-binding domain"/>
    <property type="match status" value="1"/>
</dbReference>
<dbReference type="InterPro" id="IPR004101">
    <property type="entry name" value="Mur_ligase_C"/>
</dbReference>
<dbReference type="GO" id="GO:0008765">
    <property type="term" value="F:UDP-N-acetylmuramoylalanyl-D-glutamate-2,6-diaminopimelate ligase activity"/>
    <property type="evidence" value="ECO:0007669"/>
    <property type="project" value="UniProtKB-EC"/>
</dbReference>
<dbReference type="GO" id="GO:0005524">
    <property type="term" value="F:ATP binding"/>
    <property type="evidence" value="ECO:0007669"/>
    <property type="project" value="InterPro"/>
</dbReference>
<dbReference type="Pfam" id="PF08245">
    <property type="entry name" value="Mur_ligase_M"/>
    <property type="match status" value="1"/>
</dbReference>
<reference evidence="5" key="1">
    <citation type="submission" date="2015-10" db="EMBL/GenBank/DDBJ databases">
        <authorList>
            <person name="Gilbert D.G."/>
        </authorList>
    </citation>
    <scope>NUCLEOTIDE SEQUENCE</scope>
</reference>
<dbReference type="NCBIfam" id="NF001124">
    <property type="entry name" value="PRK00139.1-2"/>
    <property type="match status" value="1"/>
</dbReference>
<dbReference type="Pfam" id="PF01225">
    <property type="entry name" value="Mur_ligase"/>
    <property type="match status" value="1"/>
</dbReference>
<dbReference type="InterPro" id="IPR000713">
    <property type="entry name" value="Mur_ligase_N"/>
</dbReference>
<dbReference type="Gene3D" id="3.40.1190.10">
    <property type="entry name" value="Mur-like, catalytic domain"/>
    <property type="match status" value="1"/>
</dbReference>
<dbReference type="GO" id="GO:0051301">
    <property type="term" value="P:cell division"/>
    <property type="evidence" value="ECO:0007669"/>
    <property type="project" value="InterPro"/>
</dbReference>
<dbReference type="SUPFAM" id="SSF63418">
    <property type="entry name" value="MurE/MurF N-terminal domain"/>
    <property type="match status" value="1"/>
</dbReference>
<dbReference type="InterPro" id="IPR035911">
    <property type="entry name" value="MurE/MurF_N"/>
</dbReference>
<comment type="similarity">
    <text evidence="1">Belongs to the MurCDEF family. MurE subfamily.</text>
</comment>
<feature type="domain" description="Mur ligase C-terminal" evidence="3">
    <location>
        <begin position="348"/>
        <end position="474"/>
    </location>
</feature>
<dbReference type="GO" id="GO:0008360">
    <property type="term" value="P:regulation of cell shape"/>
    <property type="evidence" value="ECO:0007669"/>
    <property type="project" value="InterPro"/>
</dbReference>
<dbReference type="GO" id="GO:0005737">
    <property type="term" value="C:cytoplasm"/>
    <property type="evidence" value="ECO:0007669"/>
    <property type="project" value="InterPro"/>
</dbReference>
<evidence type="ECO:0000256" key="1">
    <source>
        <dbReference type="ARBA" id="ARBA00005898"/>
    </source>
</evidence>
<feature type="domain" description="Mur ligase central" evidence="4">
    <location>
        <begin position="121"/>
        <end position="325"/>
    </location>
</feature>
<name>A0A160TPD7_9ZZZZ</name>
<gene>
    <name evidence="5" type="ORF">MGWOODY_XGa2275</name>
</gene>
<dbReference type="SUPFAM" id="SSF53623">
    <property type="entry name" value="MurD-like peptide ligases, catalytic domain"/>
    <property type="match status" value="1"/>
</dbReference>
<dbReference type="HAMAP" id="MF_00208">
    <property type="entry name" value="MurE"/>
    <property type="match status" value="1"/>
</dbReference>
<dbReference type="Gene3D" id="3.90.190.20">
    <property type="entry name" value="Mur ligase, C-terminal domain"/>
    <property type="match status" value="1"/>
</dbReference>
<evidence type="ECO:0000259" key="3">
    <source>
        <dbReference type="Pfam" id="PF02875"/>
    </source>
</evidence>